<organism evidence="5 6">
    <name type="scientific">Alkalibacterium putridalgicola</name>
    <dbReference type="NCBI Taxonomy" id="426703"/>
    <lineage>
        <taxon>Bacteria</taxon>
        <taxon>Bacillati</taxon>
        <taxon>Bacillota</taxon>
        <taxon>Bacilli</taxon>
        <taxon>Lactobacillales</taxon>
        <taxon>Carnobacteriaceae</taxon>
        <taxon>Alkalibacterium</taxon>
    </lineage>
</organism>
<dbReference type="Proteomes" id="UP000321425">
    <property type="component" value="Unassembled WGS sequence"/>
</dbReference>
<reference evidence="4 7" key="2">
    <citation type="submission" date="2019-07" db="EMBL/GenBank/DDBJ databases">
        <title>Whole genome shotgun sequence of Alkalibacterium putridalgicola NBRC 103243.</title>
        <authorList>
            <person name="Hosoyama A."/>
            <person name="Uohara A."/>
            <person name="Ohji S."/>
            <person name="Ichikawa N."/>
        </authorList>
    </citation>
    <scope>NUCLEOTIDE SEQUENCE [LARGE SCALE GENOMIC DNA]</scope>
    <source>
        <strain evidence="4 7">NBRC 103243</strain>
    </source>
</reference>
<dbReference type="RefSeq" id="WP_143058700.1">
    <property type="nucleotide sequence ID" value="NZ_BJUX01000023.1"/>
</dbReference>
<dbReference type="Pfam" id="PF01841">
    <property type="entry name" value="Transglut_core"/>
    <property type="match status" value="1"/>
</dbReference>
<dbReference type="EMBL" id="FOBL01000024">
    <property type="protein sequence ID" value="SEM07400.1"/>
    <property type="molecule type" value="Genomic_DNA"/>
</dbReference>
<feature type="transmembrane region" description="Helical" evidence="2">
    <location>
        <begin position="667"/>
        <end position="693"/>
    </location>
</feature>
<feature type="transmembrane region" description="Helical" evidence="2">
    <location>
        <begin position="141"/>
        <end position="157"/>
    </location>
</feature>
<reference evidence="5 6" key="1">
    <citation type="submission" date="2016-10" db="EMBL/GenBank/DDBJ databases">
        <authorList>
            <person name="de Groot N.N."/>
        </authorList>
    </citation>
    <scope>NUCLEOTIDE SEQUENCE [LARGE SCALE GENOMIC DNA]</scope>
    <source>
        <strain evidence="5 6">DSM 19182</strain>
    </source>
</reference>
<evidence type="ECO:0000313" key="6">
    <source>
        <dbReference type="Proteomes" id="UP000198548"/>
    </source>
</evidence>
<evidence type="ECO:0000313" key="7">
    <source>
        <dbReference type="Proteomes" id="UP000321425"/>
    </source>
</evidence>
<evidence type="ECO:0000256" key="2">
    <source>
        <dbReference type="SAM" id="Phobius"/>
    </source>
</evidence>
<protein>
    <submittedName>
        <fullName evidence="4 5">Transglutaminase</fullName>
    </submittedName>
</protein>
<keyword evidence="7" id="KW-1185">Reference proteome</keyword>
<feature type="domain" description="Transglutaminase-like" evidence="3">
    <location>
        <begin position="512"/>
        <end position="586"/>
    </location>
</feature>
<dbReference type="InterPro" id="IPR038765">
    <property type="entry name" value="Papain-like_cys_pep_sf"/>
</dbReference>
<proteinExistence type="predicted"/>
<feature type="transmembrane region" description="Helical" evidence="2">
    <location>
        <begin position="114"/>
        <end position="134"/>
    </location>
</feature>
<feature type="compositionally biased region" description="Acidic residues" evidence="1">
    <location>
        <begin position="608"/>
        <end position="651"/>
    </location>
</feature>
<feature type="transmembrane region" description="Helical" evidence="2">
    <location>
        <begin position="37"/>
        <end position="56"/>
    </location>
</feature>
<keyword evidence="2" id="KW-1133">Transmembrane helix</keyword>
<dbReference type="SMART" id="SM00460">
    <property type="entry name" value="TGc"/>
    <property type="match status" value="1"/>
</dbReference>
<evidence type="ECO:0000313" key="4">
    <source>
        <dbReference type="EMBL" id="GEK89777.1"/>
    </source>
</evidence>
<dbReference type="InterPro" id="IPR002931">
    <property type="entry name" value="Transglutaminase-like"/>
</dbReference>
<evidence type="ECO:0000259" key="3">
    <source>
        <dbReference type="SMART" id="SM00460"/>
    </source>
</evidence>
<dbReference type="PANTHER" id="PTHR42736:SF1">
    <property type="entry name" value="PROTEIN-GLUTAMINE GAMMA-GLUTAMYLTRANSFERASE"/>
    <property type="match status" value="1"/>
</dbReference>
<dbReference type="STRING" id="426703.SAMN04488100_1242"/>
<feature type="transmembrane region" description="Helical" evidence="2">
    <location>
        <begin position="61"/>
        <end position="79"/>
    </location>
</feature>
<dbReference type="AlphaFoldDB" id="A0A1H7VEA3"/>
<dbReference type="Gene3D" id="3.10.620.30">
    <property type="match status" value="1"/>
</dbReference>
<dbReference type="SUPFAM" id="SSF54001">
    <property type="entry name" value="Cysteine proteinases"/>
    <property type="match status" value="1"/>
</dbReference>
<feature type="transmembrane region" description="Helical" evidence="2">
    <location>
        <begin position="163"/>
        <end position="179"/>
    </location>
</feature>
<dbReference type="OrthoDB" id="9804872at2"/>
<sequence>MNKKMDKRMLFKRILTGVLYSLMLLPILNLLMTINGLSGKFTLFFFFTLTLLSAAFIRKGWVFLIIQSGLFFIFIFTLFPPSPDDALIREWLPEMWDSGFTQWQTLLEANLTEVPVLLLMTGLFLLMSVLAYLLFRFDQPLPAFFAALVYLLILHTFTSRTVLPYLILLVGTAFSLVALSQIDIKSRWQTVSYTLLFTYTSIFLLIGLSYFSLDGLEKSQQWVETKSNAYQKELDQRGFFEWINSNATGLGFRRTGMGTGTDRLGGRLHQDFSPVFRAYTQRPNYWKVMHRTTYNGLGWNSEATDSQRTLPIPYTAWENGSLTMEQRRDMPEQEDISTIRLAWFENLSYLAYPYGWLELDFNSAEDGEVTVQLDDKNDYFTVQSEEDVPDDYLLTYDRTFPTRFDEEALRIDDGWREELAASYKEALADDASVQEMESDEIIASWFEDELQLPAGLPSRVGDLAQEITAGLEDEYEIVRAVETYLKEEGGYRYSLLDVERTPEDSDYVDHFLFESQVGYCDNFSTSMAVMLRSLGIPTRWTKGFTPGSLIENDNSDPYFLVDNSNAHSWPEVFFPSYGWVPFEPSPSFANPVTNEEDVASIRGETYSFDDDSDVMDIEDTEPEPLETEEPGGDSLEEESPDAGEGLTESDETASSADQSATERWSAVFYPAFLFIGITVSVIAVFRWHLVLWLPRFLISKDILSLKQASRLILRLYYMKHKPKPGQTVQMYMNDWKPFAPHHKQSLDHFSRLADRAYYGPVDSSQQLTDNEQSVLIEMLNMYPALPNVDARAPHQI</sequence>
<feature type="transmembrane region" description="Helical" evidence="2">
    <location>
        <begin position="12"/>
        <end position="31"/>
    </location>
</feature>
<evidence type="ECO:0000313" key="5">
    <source>
        <dbReference type="EMBL" id="SEM07400.1"/>
    </source>
</evidence>
<dbReference type="EMBL" id="BJUX01000023">
    <property type="protein sequence ID" value="GEK89777.1"/>
    <property type="molecule type" value="Genomic_DNA"/>
</dbReference>
<gene>
    <name evidence="4" type="ORF">APU01nite_18160</name>
    <name evidence="5" type="ORF">SAMN04488100_1242</name>
</gene>
<feature type="region of interest" description="Disordered" evidence="1">
    <location>
        <begin position="608"/>
        <end position="657"/>
    </location>
</feature>
<dbReference type="PANTHER" id="PTHR42736">
    <property type="entry name" value="PROTEIN-GLUTAMINE GAMMA-GLUTAMYLTRANSFERASE"/>
    <property type="match status" value="1"/>
</dbReference>
<keyword evidence="2" id="KW-0812">Transmembrane</keyword>
<dbReference type="InterPro" id="IPR052901">
    <property type="entry name" value="Bact_TGase-like"/>
</dbReference>
<accession>A0A1H7VEA3</accession>
<feature type="transmembrane region" description="Helical" evidence="2">
    <location>
        <begin position="191"/>
        <end position="211"/>
    </location>
</feature>
<name>A0A1H7VEA3_9LACT</name>
<keyword evidence="2" id="KW-0472">Membrane</keyword>
<evidence type="ECO:0000256" key="1">
    <source>
        <dbReference type="SAM" id="MobiDB-lite"/>
    </source>
</evidence>
<dbReference type="Proteomes" id="UP000198548">
    <property type="component" value="Unassembled WGS sequence"/>
</dbReference>